<evidence type="ECO:0000256" key="4">
    <source>
        <dbReference type="PIRSR" id="PIRSR000190-2"/>
    </source>
</evidence>
<dbReference type="SUPFAM" id="SSF50475">
    <property type="entry name" value="FMN-binding split barrel"/>
    <property type="match status" value="1"/>
</dbReference>
<name>A0A1H1Y0Y4_9MICC</name>
<dbReference type="PANTHER" id="PTHR10851:SF0">
    <property type="entry name" value="PYRIDOXINE-5'-PHOSPHATE OXIDASE"/>
    <property type="match status" value="1"/>
</dbReference>
<proteinExistence type="predicted"/>
<feature type="binding site" evidence="4">
    <location>
        <begin position="71"/>
        <end position="76"/>
    </location>
    <ligand>
        <name>FMN</name>
        <dbReference type="ChEBI" id="CHEBI:58210"/>
    </ligand>
</feature>
<dbReference type="InterPro" id="IPR011576">
    <property type="entry name" value="Pyridox_Oxase_N"/>
</dbReference>
<evidence type="ECO:0000256" key="2">
    <source>
        <dbReference type="ARBA" id="ARBA00022643"/>
    </source>
</evidence>
<dbReference type="AlphaFoldDB" id="A0A1H1Y0Y4"/>
<dbReference type="PIRSF" id="PIRSF000190">
    <property type="entry name" value="Pyd_amn-ph_oxd"/>
    <property type="match status" value="1"/>
</dbReference>
<dbReference type="PANTHER" id="PTHR10851">
    <property type="entry name" value="PYRIDOXINE-5-PHOSPHATE OXIDASE"/>
    <property type="match status" value="1"/>
</dbReference>
<evidence type="ECO:0000256" key="1">
    <source>
        <dbReference type="ARBA" id="ARBA00022630"/>
    </source>
</evidence>
<evidence type="ECO:0000259" key="5">
    <source>
        <dbReference type="Pfam" id="PF01243"/>
    </source>
</evidence>
<accession>A0A1H1Y0Y4</accession>
<sequence>MSETFRTFLRALPDFPASLPEFDPATVPRDPAELFTLWLDEALAAGEPQPHAFSLATVGEDSGGSPQPSSRMLILKNIDDDGWYFATSRTSRKGKELAAAPQAAMNFYWSSQGRQVRVAGPVAELSAEASALDWADRPRSDGSSNPDWQLYAVQPTEYEFWQASNDRRHVRHRLGRNGTPAD</sequence>
<dbReference type="EMBL" id="LT629779">
    <property type="protein sequence ID" value="SDT15070.1"/>
    <property type="molecule type" value="Genomic_DNA"/>
</dbReference>
<evidence type="ECO:0000313" key="7">
    <source>
        <dbReference type="Proteomes" id="UP000198751"/>
    </source>
</evidence>
<keyword evidence="3" id="KW-0560">Oxidoreductase</keyword>
<dbReference type="RefSeq" id="WP_091719389.1">
    <property type="nucleotide sequence ID" value="NZ_LT629779.1"/>
</dbReference>
<feature type="binding site" evidence="4">
    <location>
        <position position="93"/>
    </location>
    <ligand>
        <name>FMN</name>
        <dbReference type="ChEBI" id="CHEBI:58210"/>
    </ligand>
</feature>
<comment type="cofactor">
    <cofactor evidence="4">
        <name>FMN</name>
        <dbReference type="ChEBI" id="CHEBI:58210"/>
    </cofactor>
    <text evidence="4">Binds 1 FMN per subunit.</text>
</comment>
<keyword evidence="2 4" id="KW-0288">FMN</keyword>
<keyword evidence="7" id="KW-1185">Reference proteome</keyword>
<dbReference type="InterPro" id="IPR012349">
    <property type="entry name" value="Split_barrel_FMN-bd"/>
</dbReference>
<dbReference type="OrthoDB" id="9780392at2"/>
<evidence type="ECO:0000256" key="3">
    <source>
        <dbReference type="ARBA" id="ARBA00023002"/>
    </source>
</evidence>
<feature type="binding site" evidence="4">
    <location>
        <position position="92"/>
    </location>
    <ligand>
        <name>FMN</name>
        <dbReference type="ChEBI" id="CHEBI:58210"/>
    </ligand>
</feature>
<evidence type="ECO:0000313" key="6">
    <source>
        <dbReference type="EMBL" id="SDT15070.1"/>
    </source>
</evidence>
<feature type="domain" description="Pyridoxamine 5'-phosphate oxidase N-terminal" evidence="5">
    <location>
        <begin position="39"/>
        <end position="161"/>
    </location>
</feature>
<organism evidence="6 7">
    <name type="scientific">Pseudarthrobacter equi</name>
    <dbReference type="NCBI Taxonomy" id="728066"/>
    <lineage>
        <taxon>Bacteria</taxon>
        <taxon>Bacillati</taxon>
        <taxon>Actinomycetota</taxon>
        <taxon>Actinomycetes</taxon>
        <taxon>Micrococcales</taxon>
        <taxon>Micrococcaceae</taxon>
        <taxon>Pseudarthrobacter</taxon>
    </lineage>
</organism>
<dbReference type="GO" id="GO:0008615">
    <property type="term" value="P:pyridoxine biosynthetic process"/>
    <property type="evidence" value="ECO:0007669"/>
    <property type="project" value="InterPro"/>
</dbReference>
<dbReference type="Gene3D" id="2.30.110.10">
    <property type="entry name" value="Electron Transport, Fmn-binding Protein, Chain A"/>
    <property type="match status" value="1"/>
</dbReference>
<dbReference type="InterPro" id="IPR000659">
    <property type="entry name" value="Pyridox_Oxase"/>
</dbReference>
<keyword evidence="1" id="KW-0285">Flavoprotein</keyword>
<dbReference type="Pfam" id="PF01243">
    <property type="entry name" value="PNPOx_N"/>
    <property type="match status" value="1"/>
</dbReference>
<dbReference type="GO" id="GO:0010181">
    <property type="term" value="F:FMN binding"/>
    <property type="evidence" value="ECO:0007669"/>
    <property type="project" value="InterPro"/>
</dbReference>
<gene>
    <name evidence="6" type="ORF">SAMN04489743_1835</name>
</gene>
<dbReference type="Proteomes" id="UP000198751">
    <property type="component" value="Chromosome I"/>
</dbReference>
<protein>
    <submittedName>
        <fullName evidence="6">Pyridoxamine 5'-phosphate oxidase</fullName>
    </submittedName>
</protein>
<dbReference type="GO" id="GO:0004733">
    <property type="term" value="F:pyridoxamine phosphate oxidase activity"/>
    <property type="evidence" value="ECO:0007669"/>
    <property type="project" value="InterPro"/>
</dbReference>
<reference evidence="7" key="1">
    <citation type="submission" date="2016-10" db="EMBL/GenBank/DDBJ databases">
        <authorList>
            <person name="Varghese N."/>
            <person name="Submissions S."/>
        </authorList>
    </citation>
    <scope>NUCLEOTIDE SEQUENCE [LARGE SCALE GENOMIC DNA]</scope>
    <source>
        <strain evidence="7">IMMIB L-1606</strain>
    </source>
</reference>
<feature type="binding site" evidence="4">
    <location>
        <position position="115"/>
    </location>
    <ligand>
        <name>FMN</name>
        <dbReference type="ChEBI" id="CHEBI:58210"/>
    </ligand>
</feature>